<keyword evidence="2" id="KW-1185">Reference proteome</keyword>
<protein>
    <submittedName>
        <fullName evidence="1">Uncharacterized protein</fullName>
    </submittedName>
</protein>
<sequence>MITNTNKIFFFIKIFSFSLLIWVFQDIYEINISRKSWNKKIYINNTLDIGVNRLLCAKAYLNSKNRRLHRRVNFPYNIIKCVDSSKYVDEILNSYDSSIPTEYFERLYKELKNLAKEKISYKYNAFLDSAYDEAVFYELFLHAKSVMDSHNKTQNNTGKDN</sequence>
<reference evidence="1" key="1">
    <citation type="submission" date="2022-06" db="EMBL/GenBank/DDBJ databases">
        <title>The First Complete Genome of the Simian Malaria Parasite Plasmodium brasilianum.</title>
        <authorList>
            <person name="Bajic M."/>
            <person name="Ravishankar S."/>
        </authorList>
    </citation>
    <scope>NUCLEOTIDE SEQUENCE</scope>
    <source>
        <strain evidence="1">Bolivian I</strain>
    </source>
</reference>
<gene>
    <name evidence="1" type="ORF">MKS88_003493</name>
</gene>
<comment type="caution">
    <text evidence="1">The sequence shown here is derived from an EMBL/GenBank/DDBJ whole genome shotgun (WGS) entry which is preliminary data.</text>
</comment>
<dbReference type="EMBL" id="CM043779">
    <property type="protein sequence ID" value="KAI4837026.1"/>
    <property type="molecule type" value="Genomic_DNA"/>
</dbReference>
<accession>A0ACB9Y727</accession>
<name>A0ACB9Y727_PLABR</name>
<organism evidence="1 2">
    <name type="scientific">Plasmodium brasilianum</name>
    <dbReference type="NCBI Taxonomy" id="5824"/>
    <lineage>
        <taxon>Eukaryota</taxon>
        <taxon>Sar</taxon>
        <taxon>Alveolata</taxon>
        <taxon>Apicomplexa</taxon>
        <taxon>Aconoidasida</taxon>
        <taxon>Haemosporida</taxon>
        <taxon>Plasmodiidae</taxon>
        <taxon>Plasmodium</taxon>
        <taxon>Plasmodium (Plasmodium)</taxon>
    </lineage>
</organism>
<proteinExistence type="predicted"/>
<dbReference type="Proteomes" id="UP001056978">
    <property type="component" value="Chromosome 11"/>
</dbReference>
<evidence type="ECO:0000313" key="2">
    <source>
        <dbReference type="Proteomes" id="UP001056978"/>
    </source>
</evidence>
<evidence type="ECO:0000313" key="1">
    <source>
        <dbReference type="EMBL" id="KAI4837026.1"/>
    </source>
</evidence>